<dbReference type="InterPro" id="IPR029068">
    <property type="entry name" value="Glyas_Bleomycin-R_OHBP_Dase"/>
</dbReference>
<evidence type="ECO:0008006" key="3">
    <source>
        <dbReference type="Google" id="ProtNLM"/>
    </source>
</evidence>
<keyword evidence="2" id="KW-1185">Reference proteome</keyword>
<name>A0A1H3R580_9PSEU</name>
<dbReference type="InterPro" id="IPR052164">
    <property type="entry name" value="Anthracycline_SecMetBiosynth"/>
</dbReference>
<dbReference type="STRING" id="589385.SAMN05421504_110260"/>
<dbReference type="PANTHER" id="PTHR33993:SF14">
    <property type="entry name" value="GB|AAF24581.1"/>
    <property type="match status" value="1"/>
</dbReference>
<dbReference type="EMBL" id="FNON01000010">
    <property type="protein sequence ID" value="SDZ20465.1"/>
    <property type="molecule type" value="Genomic_DNA"/>
</dbReference>
<dbReference type="SUPFAM" id="SSF54593">
    <property type="entry name" value="Glyoxalase/Bleomycin resistance protein/Dihydroxybiphenyl dioxygenase"/>
    <property type="match status" value="2"/>
</dbReference>
<evidence type="ECO:0000313" key="2">
    <source>
        <dbReference type="Proteomes" id="UP000199515"/>
    </source>
</evidence>
<reference evidence="1 2" key="1">
    <citation type="submission" date="2016-10" db="EMBL/GenBank/DDBJ databases">
        <authorList>
            <person name="de Groot N.N."/>
        </authorList>
    </citation>
    <scope>NUCLEOTIDE SEQUENCE [LARGE SCALE GENOMIC DNA]</scope>
    <source>
        <strain evidence="1 2">CPCC 202699</strain>
    </source>
</reference>
<sequence length="281" mass="30558">MSLSSPSVPRVLPSGIPCWIELSTTDEARAQHFYGNLFGWQYATNRDPATPTRRYSIASLNGVAVGGLYTGARNQAPGWTVHLSVQHTASAAEWVTELGGKVTLGPIAIPQRGSILHAIDASGAPVVFWEPDVSWEFGTGVANTFSGADLNVHDGEAADHFYCRLFNYQSHQIGDAETVDYAEWCIEHEPVLYRYVMGREYLPSTPPHWLVYIKVDPAKGTDAVAGQALLHGGSVVIEPYDTPFGRVAILADPDGAVFAVIDHEYIADNVGRAEVDDPYDD</sequence>
<dbReference type="Gene3D" id="3.10.180.10">
    <property type="entry name" value="2,3-Dihydroxybiphenyl 1,2-Dioxygenase, domain 1"/>
    <property type="match status" value="2"/>
</dbReference>
<protein>
    <recommendedName>
        <fullName evidence="3">VOC domain-containing protein</fullName>
    </recommendedName>
</protein>
<dbReference type="OrthoDB" id="9793039at2"/>
<dbReference type="CDD" id="cd07247">
    <property type="entry name" value="SgaA_N_like"/>
    <property type="match status" value="1"/>
</dbReference>
<dbReference type="PANTHER" id="PTHR33993">
    <property type="entry name" value="GLYOXALASE-RELATED"/>
    <property type="match status" value="1"/>
</dbReference>
<dbReference type="AlphaFoldDB" id="A0A1H3R580"/>
<organism evidence="1 2">
    <name type="scientific">Amycolatopsis xylanica</name>
    <dbReference type="NCBI Taxonomy" id="589385"/>
    <lineage>
        <taxon>Bacteria</taxon>
        <taxon>Bacillati</taxon>
        <taxon>Actinomycetota</taxon>
        <taxon>Actinomycetes</taxon>
        <taxon>Pseudonocardiales</taxon>
        <taxon>Pseudonocardiaceae</taxon>
        <taxon>Amycolatopsis</taxon>
    </lineage>
</organism>
<proteinExistence type="predicted"/>
<gene>
    <name evidence="1" type="ORF">SAMN05421504_110260</name>
</gene>
<dbReference type="Proteomes" id="UP000199515">
    <property type="component" value="Unassembled WGS sequence"/>
</dbReference>
<evidence type="ECO:0000313" key="1">
    <source>
        <dbReference type="EMBL" id="SDZ20465.1"/>
    </source>
</evidence>
<accession>A0A1H3R580</accession>
<dbReference type="RefSeq" id="WP_091297435.1">
    <property type="nucleotide sequence ID" value="NZ_FNON01000010.1"/>
</dbReference>